<accession>A0A1H0WDR2</accession>
<sequence length="118" mass="13506">MSIDKIPTNTVLNFTETSQTQQRRGETVQSEATPSETEESSRTFKEDDISDAITGLNNLLKSTQTHVKFELHEKSKEYYVSVVDSRTNEIIREIPSKKLLDIYASMTEFLGLIFDKKI</sequence>
<keyword evidence="2" id="KW-0969">Cilium</keyword>
<dbReference type="PANTHER" id="PTHR37166">
    <property type="entry name" value="PROTEIN FLAG"/>
    <property type="match status" value="1"/>
</dbReference>
<evidence type="ECO:0000256" key="1">
    <source>
        <dbReference type="SAM" id="MobiDB-lite"/>
    </source>
</evidence>
<dbReference type="Gene3D" id="3.30.160.170">
    <property type="entry name" value="FlaG-like"/>
    <property type="match status" value="1"/>
</dbReference>
<dbReference type="SUPFAM" id="SSF160214">
    <property type="entry name" value="FlaG-like"/>
    <property type="match status" value="1"/>
</dbReference>
<reference evidence="3" key="1">
    <citation type="submission" date="2016-10" db="EMBL/GenBank/DDBJ databases">
        <authorList>
            <person name="Varghese N."/>
            <person name="Submissions S."/>
        </authorList>
    </citation>
    <scope>NUCLEOTIDE SEQUENCE [LARGE SCALE GENOMIC DNA]</scope>
    <source>
        <strain evidence="3">IBRC-M10078</strain>
    </source>
</reference>
<dbReference type="Pfam" id="PF03646">
    <property type="entry name" value="FlaG"/>
    <property type="match status" value="1"/>
</dbReference>
<dbReference type="EMBL" id="FNJU01000010">
    <property type="protein sequence ID" value="SDP88723.1"/>
    <property type="molecule type" value="Genomic_DNA"/>
</dbReference>
<dbReference type="AlphaFoldDB" id="A0A1H0WDR2"/>
<dbReference type="InterPro" id="IPR035924">
    <property type="entry name" value="FlaG-like_sf"/>
</dbReference>
<keyword evidence="2" id="KW-0282">Flagellum</keyword>
<gene>
    <name evidence="2" type="ORF">SAMN05216565_110138</name>
</gene>
<protein>
    <submittedName>
        <fullName evidence="2">Flagellar protein FlaG</fullName>
    </submittedName>
</protein>
<organism evidence="2 3">
    <name type="scientific">Litchfieldia salsa</name>
    <dbReference type="NCBI Taxonomy" id="930152"/>
    <lineage>
        <taxon>Bacteria</taxon>
        <taxon>Bacillati</taxon>
        <taxon>Bacillota</taxon>
        <taxon>Bacilli</taxon>
        <taxon>Bacillales</taxon>
        <taxon>Bacillaceae</taxon>
        <taxon>Litchfieldia</taxon>
    </lineage>
</organism>
<dbReference type="STRING" id="930152.SAMN05216565_110138"/>
<proteinExistence type="predicted"/>
<evidence type="ECO:0000313" key="3">
    <source>
        <dbReference type="Proteomes" id="UP000199159"/>
    </source>
</evidence>
<dbReference type="Proteomes" id="UP000199159">
    <property type="component" value="Unassembled WGS sequence"/>
</dbReference>
<feature type="region of interest" description="Disordered" evidence="1">
    <location>
        <begin position="1"/>
        <end position="47"/>
    </location>
</feature>
<dbReference type="NCBIfam" id="NF005834">
    <property type="entry name" value="PRK07738.1"/>
    <property type="match status" value="1"/>
</dbReference>
<dbReference type="OrthoDB" id="9799867at2"/>
<name>A0A1H0WDR2_9BACI</name>
<keyword evidence="2" id="KW-0966">Cell projection</keyword>
<keyword evidence="3" id="KW-1185">Reference proteome</keyword>
<feature type="compositionally biased region" description="Polar residues" evidence="1">
    <location>
        <begin position="7"/>
        <end position="22"/>
    </location>
</feature>
<dbReference type="RefSeq" id="WP_090857299.1">
    <property type="nucleotide sequence ID" value="NZ_FNJU01000010.1"/>
</dbReference>
<evidence type="ECO:0000313" key="2">
    <source>
        <dbReference type="EMBL" id="SDP88723.1"/>
    </source>
</evidence>
<dbReference type="InterPro" id="IPR005186">
    <property type="entry name" value="FlaG"/>
</dbReference>
<dbReference type="PANTHER" id="PTHR37166:SF1">
    <property type="entry name" value="PROTEIN FLAG"/>
    <property type="match status" value="1"/>
</dbReference>